<gene>
    <name evidence="3" type="primary">dprA</name>
    <name evidence="3" type="ORF">ABQM86_00385</name>
</gene>
<dbReference type="InterPro" id="IPR057666">
    <property type="entry name" value="DrpA_SLOG"/>
</dbReference>
<dbReference type="InterPro" id="IPR003488">
    <property type="entry name" value="DprA"/>
</dbReference>
<dbReference type="PANTHER" id="PTHR43022:SF1">
    <property type="entry name" value="PROTEIN SMF"/>
    <property type="match status" value="1"/>
</dbReference>
<dbReference type="EMBL" id="CP165735">
    <property type="protein sequence ID" value="XDV71684.1"/>
    <property type="molecule type" value="Genomic_DNA"/>
</dbReference>
<dbReference type="SUPFAM" id="SSF102405">
    <property type="entry name" value="MCP/YpsA-like"/>
    <property type="match status" value="1"/>
</dbReference>
<evidence type="ECO:0000313" key="3">
    <source>
        <dbReference type="EMBL" id="XDV71684.1"/>
    </source>
</evidence>
<dbReference type="RefSeq" id="WP_369745645.1">
    <property type="nucleotide sequence ID" value="NZ_CP165735.1"/>
</dbReference>
<comment type="similarity">
    <text evidence="1">Belongs to the DprA/Smf family.</text>
</comment>
<feature type="domain" description="Smf/DprA SLOG" evidence="2">
    <location>
        <begin position="84"/>
        <end position="299"/>
    </location>
</feature>
<reference evidence="3" key="1">
    <citation type="submission" date="2024-07" db="EMBL/GenBank/DDBJ databases">
        <authorList>
            <person name="Li J."/>
            <person name="Wei H."/>
            <person name="Ma J."/>
        </authorList>
    </citation>
    <scope>NUCLEOTIDE SEQUENCE</scope>
    <source>
        <strain evidence="3">AMU7</strain>
    </source>
</reference>
<sequence>MNDRIARAALTRLFDPQDSTGRALVHALGAYAALRVATGAQSPHTFRHITEAELTEGLRRWAQRIPDVDAERDLATIERLGGGFLIPGDEHWPIGLDDLPDAPYGLWYVGNITNGIPAVQRAAALTGSRDSTSYGAAVTGEMAHGLAQRGICIVSGLAYGIDAHAHRGALAGFAGTGPATIAVAAGGLDRVYPSGNADLAAAIRANGLVVSEQPPGNAPTRHRFLQRNRIIAALAGVTCVVEARWRSGALNAAHHAETIARHVAAVPGSVHSANSAGCHRLLKEGTAALVSDAAELAELLAS</sequence>
<dbReference type="NCBIfam" id="TIGR00732">
    <property type="entry name" value="dprA"/>
    <property type="match status" value="1"/>
</dbReference>
<dbReference type="GO" id="GO:0009294">
    <property type="term" value="P:DNA-mediated transformation"/>
    <property type="evidence" value="ECO:0007669"/>
    <property type="project" value="InterPro"/>
</dbReference>
<organism evidence="3">
    <name type="scientific">Paenarthrobacter sp. AMU7</name>
    <dbReference type="NCBI Taxonomy" id="3162492"/>
    <lineage>
        <taxon>Bacteria</taxon>
        <taxon>Bacillati</taxon>
        <taxon>Actinomycetota</taxon>
        <taxon>Actinomycetes</taxon>
        <taxon>Micrococcales</taxon>
        <taxon>Micrococcaceae</taxon>
        <taxon>Paenarthrobacter</taxon>
    </lineage>
</organism>
<evidence type="ECO:0000259" key="2">
    <source>
        <dbReference type="Pfam" id="PF02481"/>
    </source>
</evidence>
<protein>
    <submittedName>
        <fullName evidence="3">DNA-processing protein DprA</fullName>
    </submittedName>
</protein>
<proteinExistence type="inferred from homology"/>
<dbReference type="AlphaFoldDB" id="A0AB39YPE8"/>
<dbReference type="PANTHER" id="PTHR43022">
    <property type="entry name" value="PROTEIN SMF"/>
    <property type="match status" value="1"/>
</dbReference>
<accession>A0AB39YPE8</accession>
<dbReference type="Pfam" id="PF02481">
    <property type="entry name" value="DNA_processg_A"/>
    <property type="match status" value="1"/>
</dbReference>
<evidence type="ECO:0000256" key="1">
    <source>
        <dbReference type="ARBA" id="ARBA00006525"/>
    </source>
</evidence>
<name>A0AB39YPE8_9MICC</name>
<dbReference type="Gene3D" id="3.40.50.450">
    <property type="match status" value="1"/>
</dbReference>